<dbReference type="OrthoDB" id="2576496at2759"/>
<gene>
    <name evidence="2" type="ORF">HETIRDRAFT_447923</name>
</gene>
<feature type="region of interest" description="Disordered" evidence="1">
    <location>
        <begin position="59"/>
        <end position="82"/>
    </location>
</feature>
<dbReference type="HOGENOM" id="CLU_1503627_0_0_1"/>
<dbReference type="Proteomes" id="UP000030671">
    <property type="component" value="Unassembled WGS sequence"/>
</dbReference>
<sequence length="179" mass="20101">MPGTISITHTDLHNALVNREVHGGAVLKLSSSPHRHQLRTVPPLPPSCSSDQIDLTNLKLTRKKPQPVSEPTSTLPPDGQLENKESNAIVFDDLPTRAWRQNWERSAPIDLFFQVQRKPPPSQPQLSFPPPVVHKQTVQADPPRTFLYDTFSLRYDELDKRGLVDGRGVWPKGLGWKGP</sequence>
<evidence type="ECO:0000256" key="1">
    <source>
        <dbReference type="SAM" id="MobiDB-lite"/>
    </source>
</evidence>
<dbReference type="GeneID" id="20675810"/>
<accession>W4KNJ1</accession>
<proteinExistence type="predicted"/>
<evidence type="ECO:0000313" key="2">
    <source>
        <dbReference type="EMBL" id="ETW87398.1"/>
    </source>
</evidence>
<reference evidence="2 3" key="1">
    <citation type="journal article" date="2012" name="New Phytol.">
        <title>Insight into trade-off between wood decay and parasitism from the genome of a fungal forest pathogen.</title>
        <authorList>
            <person name="Olson A."/>
            <person name="Aerts A."/>
            <person name="Asiegbu F."/>
            <person name="Belbahri L."/>
            <person name="Bouzid O."/>
            <person name="Broberg A."/>
            <person name="Canback B."/>
            <person name="Coutinho P.M."/>
            <person name="Cullen D."/>
            <person name="Dalman K."/>
            <person name="Deflorio G."/>
            <person name="van Diepen L.T."/>
            <person name="Dunand C."/>
            <person name="Duplessis S."/>
            <person name="Durling M."/>
            <person name="Gonthier P."/>
            <person name="Grimwood J."/>
            <person name="Fossdal C.G."/>
            <person name="Hansson D."/>
            <person name="Henrissat B."/>
            <person name="Hietala A."/>
            <person name="Himmelstrand K."/>
            <person name="Hoffmeister D."/>
            <person name="Hogberg N."/>
            <person name="James T.Y."/>
            <person name="Karlsson M."/>
            <person name="Kohler A."/>
            <person name="Kues U."/>
            <person name="Lee Y.H."/>
            <person name="Lin Y.C."/>
            <person name="Lind M."/>
            <person name="Lindquist E."/>
            <person name="Lombard V."/>
            <person name="Lucas S."/>
            <person name="Lunden K."/>
            <person name="Morin E."/>
            <person name="Murat C."/>
            <person name="Park J."/>
            <person name="Raffaello T."/>
            <person name="Rouze P."/>
            <person name="Salamov A."/>
            <person name="Schmutz J."/>
            <person name="Solheim H."/>
            <person name="Stahlberg J."/>
            <person name="Velez H."/>
            <person name="de Vries R.P."/>
            <person name="Wiebenga A."/>
            <person name="Woodward S."/>
            <person name="Yakovlev I."/>
            <person name="Garbelotto M."/>
            <person name="Martin F."/>
            <person name="Grigoriev I.V."/>
            <person name="Stenlid J."/>
        </authorList>
    </citation>
    <scope>NUCLEOTIDE SEQUENCE [LARGE SCALE GENOMIC DNA]</scope>
    <source>
        <strain evidence="2 3">TC 32-1</strain>
    </source>
</reference>
<dbReference type="EMBL" id="KI925454">
    <property type="protein sequence ID" value="ETW87398.1"/>
    <property type="molecule type" value="Genomic_DNA"/>
</dbReference>
<dbReference type="KEGG" id="hir:HETIRDRAFT_447923"/>
<dbReference type="RefSeq" id="XP_009541304.1">
    <property type="nucleotide sequence ID" value="XM_009543009.1"/>
</dbReference>
<keyword evidence="3" id="KW-1185">Reference proteome</keyword>
<dbReference type="InParanoid" id="W4KNJ1"/>
<name>W4KNJ1_HETIT</name>
<dbReference type="AlphaFoldDB" id="W4KNJ1"/>
<protein>
    <submittedName>
        <fullName evidence="2">Uncharacterized protein</fullName>
    </submittedName>
</protein>
<evidence type="ECO:0000313" key="3">
    <source>
        <dbReference type="Proteomes" id="UP000030671"/>
    </source>
</evidence>
<organism evidence="2 3">
    <name type="scientific">Heterobasidion irregulare (strain TC 32-1)</name>
    <dbReference type="NCBI Taxonomy" id="747525"/>
    <lineage>
        <taxon>Eukaryota</taxon>
        <taxon>Fungi</taxon>
        <taxon>Dikarya</taxon>
        <taxon>Basidiomycota</taxon>
        <taxon>Agaricomycotina</taxon>
        <taxon>Agaricomycetes</taxon>
        <taxon>Russulales</taxon>
        <taxon>Bondarzewiaceae</taxon>
        <taxon>Heterobasidion</taxon>
        <taxon>Heterobasidion annosum species complex</taxon>
    </lineage>
</organism>